<comment type="pathway">
    <text evidence="1">Cofactor biosynthesis; adenosylcobalamin biosynthesis.</text>
</comment>
<evidence type="ECO:0000256" key="1">
    <source>
        <dbReference type="ARBA" id="ARBA00004953"/>
    </source>
</evidence>
<dbReference type="PANTHER" id="PTHR43588:SF1">
    <property type="entry name" value="COBALT-PRECORRIN-8 METHYLMUTASE"/>
    <property type="match status" value="1"/>
</dbReference>
<evidence type="ECO:0000313" key="6">
    <source>
        <dbReference type="EMBL" id="PDX59845.1"/>
    </source>
</evidence>
<dbReference type="Pfam" id="PF02570">
    <property type="entry name" value="CbiC"/>
    <property type="match status" value="1"/>
</dbReference>
<accession>A0A2A6ZEL6</accession>
<evidence type="ECO:0000313" key="7">
    <source>
        <dbReference type="Proteomes" id="UP000220752"/>
    </source>
</evidence>
<dbReference type="EC" id="5.4.99.61" evidence="6"/>
<comment type="caution">
    <text evidence="6">The sequence shown here is derived from an EMBL/GenBank/DDBJ whole genome shotgun (WGS) entry which is preliminary data.</text>
</comment>
<dbReference type="GO" id="GO:0009236">
    <property type="term" value="P:cobalamin biosynthetic process"/>
    <property type="evidence" value="ECO:0007669"/>
    <property type="project" value="UniProtKB-UniPathway"/>
</dbReference>
<evidence type="ECO:0000259" key="5">
    <source>
        <dbReference type="Pfam" id="PF02570"/>
    </source>
</evidence>
<keyword evidence="3" id="KW-0169">Cobalamin biosynthesis</keyword>
<dbReference type="UniPathway" id="UPA00148"/>
<organism evidence="6 7">
    <name type="scientific">Faecalibacterium langellae</name>
    <dbReference type="NCBI Taxonomy" id="3435293"/>
    <lineage>
        <taxon>Bacteria</taxon>
        <taxon>Bacillati</taxon>
        <taxon>Bacillota</taxon>
        <taxon>Clostridia</taxon>
        <taxon>Eubacteriales</taxon>
        <taxon>Oscillospiraceae</taxon>
        <taxon>Faecalibacterium</taxon>
    </lineage>
</organism>
<evidence type="ECO:0000256" key="2">
    <source>
        <dbReference type="ARBA" id="ARBA00009774"/>
    </source>
</evidence>
<protein>
    <submittedName>
        <fullName evidence="6">Precorrin-8X methylmutase</fullName>
        <ecNumber evidence="6">5.4.99.61</ecNumber>
    </submittedName>
</protein>
<dbReference type="AlphaFoldDB" id="A0A2A6ZEL6"/>
<evidence type="ECO:0000256" key="4">
    <source>
        <dbReference type="ARBA" id="ARBA00023235"/>
    </source>
</evidence>
<dbReference type="EMBL" id="NMTQ01000009">
    <property type="protein sequence ID" value="PDX59845.1"/>
    <property type="molecule type" value="Genomic_DNA"/>
</dbReference>
<proteinExistence type="inferred from homology"/>
<comment type="similarity">
    <text evidence="2">Belongs to the CobH/CbiC family.</text>
</comment>
<keyword evidence="7" id="KW-1185">Reference proteome</keyword>
<dbReference type="GO" id="GO:0016993">
    <property type="term" value="F:precorrin-8X methylmutase activity"/>
    <property type="evidence" value="ECO:0007669"/>
    <property type="project" value="UniProtKB-EC"/>
</dbReference>
<reference evidence="6 7" key="1">
    <citation type="journal article" date="2017" name="Front. Microbiol.">
        <title>New Insights into the Diversity of the Genus Faecalibacterium.</title>
        <authorList>
            <person name="Benevides L."/>
            <person name="Burman S."/>
            <person name="Martin R."/>
            <person name="Robert V."/>
            <person name="Thomas M."/>
            <person name="Miquel S."/>
            <person name="Chain F."/>
            <person name="Sokol H."/>
            <person name="Bermudez-Humaran L.G."/>
            <person name="Morrison M."/>
            <person name="Langella P."/>
            <person name="Azevedo V.A."/>
            <person name="Chatel J.M."/>
            <person name="Soares S."/>
        </authorList>
    </citation>
    <scope>NUCLEOTIDE SEQUENCE [LARGE SCALE GENOMIC DNA]</scope>
    <source>
        <strain evidence="7">CNCM I-4540</strain>
    </source>
</reference>
<dbReference type="InterPro" id="IPR003722">
    <property type="entry name" value="Cbl_synth_CobH/CbiC"/>
</dbReference>
<evidence type="ECO:0000256" key="3">
    <source>
        <dbReference type="ARBA" id="ARBA00022573"/>
    </source>
</evidence>
<dbReference type="InterPro" id="IPR036588">
    <property type="entry name" value="CobH/CbiC_sf"/>
</dbReference>
<name>A0A2A6ZEL6_9FIRM</name>
<feature type="domain" description="Cobalamin biosynthesis precorrin-8X methylmutase CobH/CbiC" evidence="5">
    <location>
        <begin position="10"/>
        <end position="209"/>
    </location>
</feature>
<dbReference type="Gene3D" id="3.40.50.10230">
    <property type="entry name" value="Cobalamin biosynthesis CobH/CbiC, precorrin-8X methylmutase"/>
    <property type="match status" value="1"/>
</dbReference>
<dbReference type="Proteomes" id="UP000220752">
    <property type="component" value="Unassembled WGS sequence"/>
</dbReference>
<sequence>MTPQHHLPADIERTSISIITRELDELGLTPPPETAAVVKRVIHTTADFDYAKNLRFTPGAVEAAVKALHAGAFIVTDTNMALAGITKPGLKKLNGEAICYMADPAVAEAAKQAGTTRAVAAMHRAAQEHPGAILAIGNAPTALLTIAEEMEAGLRPALVIGVPVGFVNVVESKEVLFAACERYGVPAIAAMGRKGGSNVAAAICNALIYSAAEMLDPSARGWNG</sequence>
<dbReference type="SUPFAM" id="SSF63965">
    <property type="entry name" value="Precorrin-8X methylmutase CbiC/CobH"/>
    <property type="match status" value="1"/>
</dbReference>
<keyword evidence="4 6" id="KW-0413">Isomerase</keyword>
<gene>
    <name evidence="6" type="primary">cbiC</name>
    <name evidence="6" type="ORF">CGS46_00510</name>
</gene>
<dbReference type="PANTHER" id="PTHR43588">
    <property type="entry name" value="COBALT-PRECORRIN-8 METHYLMUTASE"/>
    <property type="match status" value="1"/>
</dbReference>